<protein>
    <submittedName>
        <fullName evidence="3">Lipoprotein</fullName>
    </submittedName>
</protein>
<dbReference type="STRING" id="1196324.A374_15803"/>
<dbReference type="AlphaFoldDB" id="I8UBE7"/>
<sequence length="191" mass="21586">MKKGIFVSFVLVGTLALSACNMSSTTSSSSKGNGQEQKKVSEKEELTTYVNKTVPGYRDEEVSIMQKYTKAVSEDYKDDQQLKDTLKNDIIPPYEKFYKKVSSIQLQSPELKKAHQKYLDGINNQLTGYKSMVKLKNLTGPNAEKTKEGQEIAQHFKQTIEDFSEYKKAVKDLADKHNIKLTTPEMPSTTN</sequence>
<keyword evidence="2" id="KW-0732">Signal</keyword>
<name>I8UBE7_9BACL</name>
<dbReference type="EMBL" id="AKKV01000036">
    <property type="protein sequence ID" value="EIT84265.1"/>
    <property type="molecule type" value="Genomic_DNA"/>
</dbReference>
<dbReference type="PATRIC" id="fig|1196324.3.peg.3233"/>
<proteinExistence type="predicted"/>
<comment type="caution">
    <text evidence="3">The sequence shown here is derived from an EMBL/GenBank/DDBJ whole genome shotgun (WGS) entry which is preliminary data.</text>
</comment>
<evidence type="ECO:0000313" key="3">
    <source>
        <dbReference type="EMBL" id="EIT84265.1"/>
    </source>
</evidence>
<dbReference type="OrthoDB" id="1953267at2"/>
<dbReference type="Proteomes" id="UP000004080">
    <property type="component" value="Unassembled WGS sequence"/>
</dbReference>
<organism evidence="3 4">
    <name type="scientific">Fictibacillus macauensis ZFHKF-1</name>
    <dbReference type="NCBI Taxonomy" id="1196324"/>
    <lineage>
        <taxon>Bacteria</taxon>
        <taxon>Bacillati</taxon>
        <taxon>Bacillota</taxon>
        <taxon>Bacilli</taxon>
        <taxon>Bacillales</taxon>
        <taxon>Fictibacillaceae</taxon>
        <taxon>Fictibacillus</taxon>
    </lineage>
</organism>
<dbReference type="eggNOG" id="ENOG50331NG">
    <property type="taxonomic scope" value="Bacteria"/>
</dbReference>
<evidence type="ECO:0000313" key="4">
    <source>
        <dbReference type="Proteomes" id="UP000004080"/>
    </source>
</evidence>
<gene>
    <name evidence="3" type="ORF">A374_15803</name>
</gene>
<evidence type="ECO:0000256" key="1">
    <source>
        <dbReference type="SAM" id="MobiDB-lite"/>
    </source>
</evidence>
<dbReference type="RefSeq" id="WP_007203233.1">
    <property type="nucleotide sequence ID" value="NZ_AKKV01000036.1"/>
</dbReference>
<evidence type="ECO:0000256" key="2">
    <source>
        <dbReference type="SAM" id="SignalP"/>
    </source>
</evidence>
<feature type="signal peptide" evidence="2">
    <location>
        <begin position="1"/>
        <end position="19"/>
    </location>
</feature>
<keyword evidence="4" id="KW-1185">Reference proteome</keyword>
<feature type="chain" id="PRO_5039596655" evidence="2">
    <location>
        <begin position="20"/>
        <end position="191"/>
    </location>
</feature>
<keyword evidence="3" id="KW-0449">Lipoprotein</keyword>
<reference evidence="3 4" key="1">
    <citation type="journal article" date="2012" name="J. Bacteriol.">
        <title>Genome of Bacillus macauensis ZFHKF-1, a Long-Chain-Forming Bacterium.</title>
        <authorList>
            <person name="Cai L."/>
            <person name="Zhang T."/>
        </authorList>
    </citation>
    <scope>NUCLEOTIDE SEQUENCE [LARGE SCALE GENOMIC DNA]</scope>
    <source>
        <strain evidence="3 4">ZFHKF-1</strain>
    </source>
</reference>
<feature type="region of interest" description="Disordered" evidence="1">
    <location>
        <begin position="23"/>
        <end position="44"/>
    </location>
</feature>
<dbReference type="PROSITE" id="PS51257">
    <property type="entry name" value="PROKAR_LIPOPROTEIN"/>
    <property type="match status" value="1"/>
</dbReference>
<accession>I8UBE7</accession>